<reference evidence="3" key="1">
    <citation type="submission" date="2020-12" db="UniProtKB">
        <authorList>
            <consortium name="WormBaseParasite"/>
        </authorList>
    </citation>
    <scope>IDENTIFICATION</scope>
    <source>
        <strain evidence="3">MHco3</strain>
    </source>
</reference>
<evidence type="ECO:0000256" key="1">
    <source>
        <dbReference type="SAM" id="MobiDB-lite"/>
    </source>
</evidence>
<proteinExistence type="predicted"/>
<dbReference type="Proteomes" id="UP000025227">
    <property type="component" value="Unplaced"/>
</dbReference>
<organism evidence="2 3">
    <name type="scientific">Haemonchus contortus</name>
    <name type="common">Barber pole worm</name>
    <dbReference type="NCBI Taxonomy" id="6289"/>
    <lineage>
        <taxon>Eukaryota</taxon>
        <taxon>Metazoa</taxon>
        <taxon>Ecdysozoa</taxon>
        <taxon>Nematoda</taxon>
        <taxon>Chromadorea</taxon>
        <taxon>Rhabditida</taxon>
        <taxon>Rhabditina</taxon>
        <taxon>Rhabditomorpha</taxon>
        <taxon>Strongyloidea</taxon>
        <taxon>Trichostrongylidae</taxon>
        <taxon>Haemonchus</taxon>
    </lineage>
</organism>
<sequence>MRGSAIIAHIKARGTGQTPSAITHAVRRRNNSQRTEEDQKKMAAKNQEGKAKPKKRSDKLESTSRPLPAPAMISGTTSASEEQKPSKTTRRRSLRRKNKKRASRKTTCRKSKRVWKRLRKA</sequence>
<name>A0A7I4YUU6_HAECO</name>
<evidence type="ECO:0000313" key="3">
    <source>
        <dbReference type="WBParaSite" id="HCON_00147950-00001"/>
    </source>
</evidence>
<feature type="compositionally biased region" description="Basic residues" evidence="1">
    <location>
        <begin position="87"/>
        <end position="121"/>
    </location>
</feature>
<dbReference type="WBParaSite" id="HCON_00147950-00001">
    <property type="protein sequence ID" value="HCON_00147950-00001"/>
    <property type="gene ID" value="HCON_00147950"/>
</dbReference>
<accession>A0A7I4YUU6</accession>
<feature type="region of interest" description="Disordered" evidence="1">
    <location>
        <begin position="1"/>
        <end position="121"/>
    </location>
</feature>
<keyword evidence="2" id="KW-1185">Reference proteome</keyword>
<feature type="compositionally biased region" description="Basic and acidic residues" evidence="1">
    <location>
        <begin position="34"/>
        <end position="51"/>
    </location>
</feature>
<evidence type="ECO:0000313" key="2">
    <source>
        <dbReference type="Proteomes" id="UP000025227"/>
    </source>
</evidence>
<protein>
    <submittedName>
        <fullName evidence="3">Uncharacterized protein</fullName>
    </submittedName>
</protein>
<dbReference type="AlphaFoldDB" id="A0A7I4YUU6"/>